<evidence type="ECO:0000313" key="2">
    <source>
        <dbReference type="Proteomes" id="UP000002219"/>
    </source>
</evidence>
<reference evidence="1 2" key="1">
    <citation type="journal article" date="2010" name="Stand. Genomic Sci.">
        <title>Complete genome sequence of Nocardiopsis dassonvillei type strain (IMRU 509).</title>
        <authorList>
            <person name="Sun H."/>
            <person name="Lapidus A."/>
            <person name="Nolan M."/>
            <person name="Lucas S."/>
            <person name="Del Rio T.G."/>
            <person name="Tice H."/>
            <person name="Cheng J.F."/>
            <person name="Tapia R."/>
            <person name="Han C."/>
            <person name="Goodwin L."/>
            <person name="Pitluck S."/>
            <person name="Pagani I."/>
            <person name="Ivanova N."/>
            <person name="Mavromatis K."/>
            <person name="Mikhailova N."/>
            <person name="Pati A."/>
            <person name="Chen A."/>
            <person name="Palaniappan K."/>
            <person name="Land M."/>
            <person name="Hauser L."/>
            <person name="Chang Y.J."/>
            <person name="Jeffries C.D."/>
            <person name="Djao O.D."/>
            <person name="Rohde M."/>
            <person name="Sikorski J."/>
            <person name="Goker M."/>
            <person name="Woyke T."/>
            <person name="Bristow J."/>
            <person name="Eisen J.A."/>
            <person name="Markowitz V."/>
            <person name="Hugenholtz P."/>
            <person name="Kyrpides N.C."/>
            <person name="Klenk H.P."/>
        </authorList>
    </citation>
    <scope>NUCLEOTIDE SEQUENCE [LARGE SCALE GENOMIC DNA]</scope>
    <source>
        <strain evidence="2">ATCC 23218 / DSM 43111 / CIP 107115 / JCM 7437 / KCTC 9190 / NBRC 14626 / NCTC 10488 / NRRL B-5397 / IMRU 509</strain>
        <plasmid evidence="2">Chromosome 2</plasmid>
    </source>
</reference>
<dbReference type="Pfam" id="PF15575">
    <property type="entry name" value="Imm49"/>
    <property type="match status" value="1"/>
</dbReference>
<sequence length="297" mass="34191">MNTYVPRHDLNREPEEEIWELNKLNREAWSARLDTEDASTIYFSLTTLYLNAMYSVHSDPDAAQVDTWEAWTTAMQMHHAMFAMTTNPPGTELELMVNHQVRHPQATGPRYCTNASNWLTAFFLAVVCRDQQRYRQLCEIPVDRLREAGESEGTQYNPFTYHWISALQAFVLNRPGLGEELLAAMELSAPDRVDIGSPELMEMIVFPPMNTFLRLVERDTEKFNDALAQGLELFRTYQTSDAERTRDIEGVVSLPLLALACLAYDTDQVDPDFRLEVESGYLPKHLVQRSWYGEFPV</sequence>
<name>D7B8B7_NOCDD</name>
<dbReference type="RefSeq" id="WP_013156032.1">
    <property type="nucleotide sequence ID" value="NC_014211.1"/>
</dbReference>
<organism evidence="1 2">
    <name type="scientific">Nocardiopsis dassonvillei (strain ATCC 23218 / DSM 43111 / CIP 107115 / JCM 7437 / KCTC 9190 / NBRC 14626 / NCTC 10488 / NRRL B-5397 / IMRU 509)</name>
    <name type="common">Actinomadura dassonvillei</name>
    <dbReference type="NCBI Taxonomy" id="446468"/>
    <lineage>
        <taxon>Bacteria</taxon>
        <taxon>Bacillati</taxon>
        <taxon>Actinomycetota</taxon>
        <taxon>Actinomycetes</taxon>
        <taxon>Streptosporangiales</taxon>
        <taxon>Nocardiopsidaceae</taxon>
        <taxon>Nocardiopsis</taxon>
    </lineage>
</organism>
<dbReference type="eggNOG" id="COG1357">
    <property type="taxonomic scope" value="Bacteria"/>
</dbReference>
<proteinExistence type="predicted"/>
<evidence type="ECO:0000313" key="1">
    <source>
        <dbReference type="EMBL" id="ADH70425.1"/>
    </source>
</evidence>
<dbReference type="EMBL" id="CP002041">
    <property type="protein sequence ID" value="ADH70425.1"/>
    <property type="molecule type" value="Genomic_DNA"/>
</dbReference>
<protein>
    <recommendedName>
        <fullName evidence="3">Immunity 49 family protein</fullName>
    </recommendedName>
</protein>
<accession>D7B8B7</accession>
<dbReference type="AlphaFoldDB" id="D7B8B7"/>
<dbReference type="KEGG" id="nda:Ndas_5044"/>
<keyword evidence="2" id="KW-1185">Reference proteome</keyword>
<dbReference type="Proteomes" id="UP000002219">
    <property type="component" value="Chromosome 2"/>
</dbReference>
<dbReference type="InterPro" id="IPR029074">
    <property type="entry name" value="Imm49"/>
</dbReference>
<dbReference type="HOGENOM" id="CLU_062439_0_0_11"/>
<dbReference type="GeneID" id="91487956"/>
<dbReference type="STRING" id="446468.Ndas_5044"/>
<evidence type="ECO:0008006" key="3">
    <source>
        <dbReference type="Google" id="ProtNLM"/>
    </source>
</evidence>
<gene>
    <name evidence="1" type="ordered locus">Ndas_5044</name>
</gene>
<geneLocation type="plasmid" evidence="2">
    <name>pNDAS01</name>
</geneLocation>